<evidence type="ECO:0000313" key="6">
    <source>
        <dbReference type="Proteomes" id="UP001374584"/>
    </source>
</evidence>
<dbReference type="Proteomes" id="UP001374584">
    <property type="component" value="Unassembled WGS sequence"/>
</dbReference>
<organism evidence="5 6">
    <name type="scientific">Phaseolus coccineus</name>
    <name type="common">Scarlet runner bean</name>
    <name type="synonym">Phaseolus multiflorus</name>
    <dbReference type="NCBI Taxonomy" id="3886"/>
    <lineage>
        <taxon>Eukaryota</taxon>
        <taxon>Viridiplantae</taxon>
        <taxon>Streptophyta</taxon>
        <taxon>Embryophyta</taxon>
        <taxon>Tracheophyta</taxon>
        <taxon>Spermatophyta</taxon>
        <taxon>Magnoliopsida</taxon>
        <taxon>eudicotyledons</taxon>
        <taxon>Gunneridae</taxon>
        <taxon>Pentapetalae</taxon>
        <taxon>rosids</taxon>
        <taxon>fabids</taxon>
        <taxon>Fabales</taxon>
        <taxon>Fabaceae</taxon>
        <taxon>Papilionoideae</taxon>
        <taxon>50 kb inversion clade</taxon>
        <taxon>NPAAA clade</taxon>
        <taxon>indigoferoid/millettioid clade</taxon>
        <taxon>Phaseoleae</taxon>
        <taxon>Phaseolus</taxon>
    </lineage>
</organism>
<comment type="function">
    <text evidence="2">Repressor of jasmonate responses.</text>
</comment>
<comment type="domain">
    <text evidence="2">The jas domain is required for interaction with COI1.</text>
</comment>
<feature type="region of interest" description="Disordered" evidence="3">
    <location>
        <begin position="1"/>
        <end position="21"/>
    </location>
</feature>
<evidence type="ECO:0000259" key="4">
    <source>
        <dbReference type="PROSITE" id="PS51320"/>
    </source>
</evidence>
<dbReference type="InterPro" id="IPR040390">
    <property type="entry name" value="TIFY/JAZ"/>
</dbReference>
<dbReference type="GO" id="GO:0009611">
    <property type="term" value="P:response to wounding"/>
    <property type="evidence" value="ECO:0007669"/>
    <property type="project" value="UniProtKB-UniRule"/>
</dbReference>
<comment type="similarity">
    <text evidence="1 2">Belongs to the TIFY/JAZ family.</text>
</comment>
<protein>
    <recommendedName>
        <fullName evidence="2">Protein TIFY</fullName>
    </recommendedName>
    <alternativeName>
        <fullName evidence="2">Jasmonate ZIM domain-containing protein</fullName>
    </alternativeName>
</protein>
<gene>
    <name evidence="5" type="ORF">VNO80_22432</name>
</gene>
<comment type="subcellular location">
    <subcellularLocation>
        <location evidence="2">Nucleus</location>
    </subcellularLocation>
</comment>
<evidence type="ECO:0000256" key="3">
    <source>
        <dbReference type="SAM" id="MobiDB-lite"/>
    </source>
</evidence>
<dbReference type="SMART" id="SM00979">
    <property type="entry name" value="TIFY"/>
    <property type="match status" value="1"/>
</dbReference>
<dbReference type="InterPro" id="IPR010399">
    <property type="entry name" value="Tify_dom"/>
</dbReference>
<proteinExistence type="inferred from homology"/>
<feature type="domain" description="Tify" evidence="4">
    <location>
        <begin position="116"/>
        <end position="151"/>
    </location>
</feature>
<name>A0AAN9M5P1_PHACN</name>
<dbReference type="GO" id="GO:0005634">
    <property type="term" value="C:nucleus"/>
    <property type="evidence" value="ECO:0007669"/>
    <property type="project" value="UniProtKB-SubCell"/>
</dbReference>
<dbReference type="PANTHER" id="PTHR33077:SF133">
    <property type="entry name" value="PROTEIN TIFY"/>
    <property type="match status" value="1"/>
</dbReference>
<sequence length="246" mass="27037">MSISSEYSGFSGNQTANSPAEKSTFSQTCSLLSQYLKEKGTFGDLTLGMTCTVEANASPSETSCHPATTMELFPTILTQRNPSATVDFLSPATAYPHYSELPTVVNNSSGFKPVEKEPKAAQMTIFYAGQVVVFNDFPPEKMEEIMSLARKGMSQSPNYHAYAHTRNQQGNHASFVSNVPPQPSSMPIVRDLPIARKVSLHRFFEKRKHRIAANAPYQMNNPNSAPNKHAAESMPWLGFGLPSKQI</sequence>
<reference evidence="5 6" key="1">
    <citation type="submission" date="2024-01" db="EMBL/GenBank/DDBJ databases">
        <title>The genomes of 5 underutilized Papilionoideae crops provide insights into root nodulation and disease resistanc.</title>
        <authorList>
            <person name="Jiang F."/>
        </authorList>
    </citation>
    <scope>NUCLEOTIDE SEQUENCE [LARGE SCALE GENOMIC DNA]</scope>
    <source>
        <strain evidence="5">JINMINGXINNONG_FW02</strain>
        <tissue evidence="5">Leaves</tissue>
    </source>
</reference>
<dbReference type="EMBL" id="JAYMYR010000008">
    <property type="protein sequence ID" value="KAK7347891.1"/>
    <property type="molecule type" value="Genomic_DNA"/>
</dbReference>
<dbReference type="InterPro" id="IPR018467">
    <property type="entry name" value="CCT_CS"/>
</dbReference>
<evidence type="ECO:0000256" key="2">
    <source>
        <dbReference type="RuleBase" id="RU369065"/>
    </source>
</evidence>
<evidence type="ECO:0000256" key="1">
    <source>
        <dbReference type="ARBA" id="ARBA00008614"/>
    </source>
</evidence>
<dbReference type="GO" id="GO:0031347">
    <property type="term" value="P:regulation of defense response"/>
    <property type="evidence" value="ECO:0007669"/>
    <property type="project" value="UniProtKB-UniRule"/>
</dbReference>
<keyword evidence="2" id="KW-0539">Nucleus</keyword>
<dbReference type="PANTHER" id="PTHR33077">
    <property type="entry name" value="PROTEIN TIFY 4A-RELATED-RELATED"/>
    <property type="match status" value="1"/>
</dbReference>
<dbReference type="AlphaFoldDB" id="A0AAN9M5P1"/>
<dbReference type="Pfam" id="PF09425">
    <property type="entry name" value="Jas_motif"/>
    <property type="match status" value="1"/>
</dbReference>
<keyword evidence="6" id="KW-1185">Reference proteome</keyword>
<comment type="caution">
    <text evidence="5">The sequence shown here is derived from an EMBL/GenBank/DDBJ whole genome shotgun (WGS) entry which is preliminary data.</text>
</comment>
<accession>A0AAN9M5P1</accession>
<dbReference type="GO" id="GO:2000022">
    <property type="term" value="P:regulation of jasmonic acid mediated signaling pathway"/>
    <property type="evidence" value="ECO:0007669"/>
    <property type="project" value="UniProtKB-UniRule"/>
</dbReference>
<dbReference type="Pfam" id="PF06200">
    <property type="entry name" value="tify"/>
    <property type="match status" value="1"/>
</dbReference>
<dbReference type="PROSITE" id="PS51320">
    <property type="entry name" value="TIFY"/>
    <property type="match status" value="1"/>
</dbReference>
<keyword evidence="2" id="KW-1184">Jasmonic acid signaling pathway</keyword>
<evidence type="ECO:0000313" key="5">
    <source>
        <dbReference type="EMBL" id="KAK7347891.1"/>
    </source>
</evidence>